<evidence type="ECO:0000256" key="1">
    <source>
        <dbReference type="SAM" id="MobiDB-lite"/>
    </source>
</evidence>
<feature type="compositionally biased region" description="Basic and acidic residues" evidence="1">
    <location>
        <begin position="29"/>
        <end position="42"/>
    </location>
</feature>
<reference evidence="3" key="1">
    <citation type="submission" date="2022-11" db="UniProtKB">
        <authorList>
            <consortium name="WormBaseParasite"/>
        </authorList>
    </citation>
    <scope>IDENTIFICATION</scope>
</reference>
<dbReference type="AlphaFoldDB" id="A0A914UL63"/>
<feature type="region of interest" description="Disordered" evidence="1">
    <location>
        <begin position="1"/>
        <end position="71"/>
    </location>
</feature>
<protein>
    <submittedName>
        <fullName evidence="3">Uncharacterized protein</fullName>
    </submittedName>
</protein>
<name>A0A914UL63_9BILA</name>
<keyword evidence="2" id="KW-1185">Reference proteome</keyword>
<dbReference type="Proteomes" id="UP000887566">
    <property type="component" value="Unplaced"/>
</dbReference>
<dbReference type="WBParaSite" id="PSAMB.scaffold108size78641.g2005.t1">
    <property type="protein sequence ID" value="PSAMB.scaffold108size78641.g2005.t1"/>
    <property type="gene ID" value="PSAMB.scaffold108size78641.g2005"/>
</dbReference>
<organism evidence="2 3">
    <name type="scientific">Plectus sambesii</name>
    <dbReference type="NCBI Taxonomy" id="2011161"/>
    <lineage>
        <taxon>Eukaryota</taxon>
        <taxon>Metazoa</taxon>
        <taxon>Ecdysozoa</taxon>
        <taxon>Nematoda</taxon>
        <taxon>Chromadorea</taxon>
        <taxon>Plectida</taxon>
        <taxon>Plectina</taxon>
        <taxon>Plectoidea</taxon>
        <taxon>Plectidae</taxon>
        <taxon>Plectus</taxon>
    </lineage>
</organism>
<evidence type="ECO:0000313" key="3">
    <source>
        <dbReference type="WBParaSite" id="PSAMB.scaffold108size78641.g2005.t1"/>
    </source>
</evidence>
<proteinExistence type="predicted"/>
<evidence type="ECO:0000313" key="2">
    <source>
        <dbReference type="Proteomes" id="UP000887566"/>
    </source>
</evidence>
<sequence>MDDGGAANAGSGEDRDRRWSGRLSQSSLDRQREREREEENRFRGSGATARAASSSVVGPPAANRWANGPGAVSSVAVGRHRRSTVAGKGGVCVCDEKRATRAPTLPSR</sequence>
<feature type="compositionally biased region" description="Low complexity" evidence="1">
    <location>
        <begin position="43"/>
        <end position="62"/>
    </location>
</feature>
<accession>A0A914UL63</accession>